<feature type="domain" description="F-box" evidence="2">
    <location>
        <begin position="41"/>
        <end position="71"/>
    </location>
</feature>
<evidence type="ECO:0000313" key="4">
    <source>
        <dbReference type="Proteomes" id="UP001157418"/>
    </source>
</evidence>
<organism evidence="3 4">
    <name type="scientific">Lactuca virosa</name>
    <dbReference type="NCBI Taxonomy" id="75947"/>
    <lineage>
        <taxon>Eukaryota</taxon>
        <taxon>Viridiplantae</taxon>
        <taxon>Streptophyta</taxon>
        <taxon>Embryophyta</taxon>
        <taxon>Tracheophyta</taxon>
        <taxon>Spermatophyta</taxon>
        <taxon>Magnoliopsida</taxon>
        <taxon>eudicotyledons</taxon>
        <taxon>Gunneridae</taxon>
        <taxon>Pentapetalae</taxon>
        <taxon>asterids</taxon>
        <taxon>campanulids</taxon>
        <taxon>Asterales</taxon>
        <taxon>Asteraceae</taxon>
        <taxon>Cichorioideae</taxon>
        <taxon>Cichorieae</taxon>
        <taxon>Lactucinae</taxon>
        <taxon>Lactuca</taxon>
    </lineage>
</organism>
<gene>
    <name evidence="3" type="ORF">LVIROSA_LOCUS33584</name>
</gene>
<reference evidence="3 4" key="1">
    <citation type="submission" date="2022-01" db="EMBL/GenBank/DDBJ databases">
        <authorList>
            <person name="Xiong W."/>
            <person name="Schranz E."/>
        </authorList>
    </citation>
    <scope>NUCLEOTIDE SEQUENCE [LARGE SCALE GENOMIC DNA]</scope>
</reference>
<dbReference type="SUPFAM" id="SSF81383">
    <property type="entry name" value="F-box domain"/>
    <property type="match status" value="1"/>
</dbReference>
<dbReference type="PANTHER" id="PTHR45463">
    <property type="entry name" value="OS09G0392200 PROTEIN"/>
    <property type="match status" value="1"/>
</dbReference>
<dbReference type="Proteomes" id="UP001157418">
    <property type="component" value="Unassembled WGS sequence"/>
</dbReference>
<comment type="caution">
    <text evidence="3">The sequence shown here is derived from an EMBL/GenBank/DDBJ whole genome shotgun (WGS) entry which is preliminary data.</text>
</comment>
<dbReference type="InterPro" id="IPR036047">
    <property type="entry name" value="F-box-like_dom_sf"/>
</dbReference>
<feature type="compositionally biased region" description="Polar residues" evidence="1">
    <location>
        <begin position="1"/>
        <end position="10"/>
    </location>
</feature>
<dbReference type="EMBL" id="CAKMRJ010005634">
    <property type="protein sequence ID" value="CAH1448015.1"/>
    <property type="molecule type" value="Genomic_DNA"/>
</dbReference>
<sequence length="119" mass="13582">MAKTRSMTRNQKNHDDASSSSRKRPESCASWSDFDHNLLAFLVLMQLGVVDYLSFGGVCKSWRSLAVSNRNMFMGTRPPISISSICCHAYENTYYLVDFEGRKLKIPPPPILLMLRVYD</sequence>
<accession>A0AAU9PCV8</accession>
<dbReference type="AlphaFoldDB" id="A0AAU9PCV8"/>
<proteinExistence type="predicted"/>
<keyword evidence="4" id="KW-1185">Reference proteome</keyword>
<name>A0AAU9PCV8_9ASTR</name>
<feature type="region of interest" description="Disordered" evidence="1">
    <location>
        <begin position="1"/>
        <end position="29"/>
    </location>
</feature>
<dbReference type="PANTHER" id="PTHR45463:SF8">
    <property type="entry name" value="OS09G0392200 PROTEIN"/>
    <property type="match status" value="1"/>
</dbReference>
<dbReference type="Pfam" id="PF00646">
    <property type="entry name" value="F-box"/>
    <property type="match status" value="1"/>
</dbReference>
<evidence type="ECO:0000259" key="2">
    <source>
        <dbReference type="Pfam" id="PF00646"/>
    </source>
</evidence>
<evidence type="ECO:0000313" key="3">
    <source>
        <dbReference type="EMBL" id="CAH1448015.1"/>
    </source>
</evidence>
<protein>
    <recommendedName>
        <fullName evidence="2">F-box domain-containing protein</fullName>
    </recommendedName>
</protein>
<dbReference type="InterPro" id="IPR001810">
    <property type="entry name" value="F-box_dom"/>
</dbReference>
<evidence type="ECO:0000256" key="1">
    <source>
        <dbReference type="SAM" id="MobiDB-lite"/>
    </source>
</evidence>